<organism evidence="1">
    <name type="scientific">Myoviridae sp. ct8iP21</name>
    <dbReference type="NCBI Taxonomy" id="2825041"/>
    <lineage>
        <taxon>Viruses</taxon>
        <taxon>Duplodnaviria</taxon>
        <taxon>Heunggongvirae</taxon>
        <taxon>Uroviricota</taxon>
        <taxon>Caudoviricetes</taxon>
    </lineage>
</organism>
<sequence length="52" mass="5716">MMKTCPFKNQTSQISDNACTTTCALNINNKCAFTVIAENSSSKDAEHSKQFL</sequence>
<reference evidence="1" key="1">
    <citation type="journal article" date="2021" name="Proc. Natl. Acad. Sci. U.S.A.">
        <title>A Catalog of Tens of Thousands of Viruses from Human Metagenomes Reveals Hidden Associations with Chronic Diseases.</title>
        <authorList>
            <person name="Tisza M.J."/>
            <person name="Buck C.B."/>
        </authorList>
    </citation>
    <scope>NUCLEOTIDE SEQUENCE</scope>
    <source>
        <strain evidence="1">Ct8iP21</strain>
    </source>
</reference>
<evidence type="ECO:0000313" key="1">
    <source>
        <dbReference type="EMBL" id="DAG01508.1"/>
    </source>
</evidence>
<accession>A0A8S5V486</accession>
<protein>
    <submittedName>
        <fullName evidence="1">Uncharacterized protein</fullName>
    </submittedName>
</protein>
<dbReference type="EMBL" id="BK016193">
    <property type="protein sequence ID" value="DAG01508.1"/>
    <property type="molecule type" value="Genomic_DNA"/>
</dbReference>
<proteinExistence type="predicted"/>
<name>A0A8S5V486_9CAUD</name>